<keyword evidence="3" id="KW-1185">Reference proteome</keyword>
<name>A0A9D4R4P3_DREPO</name>
<dbReference type="EMBL" id="JAIWYP010000003">
    <property type="protein sequence ID" value="KAH3854819.1"/>
    <property type="molecule type" value="Genomic_DNA"/>
</dbReference>
<organism evidence="2 3">
    <name type="scientific">Dreissena polymorpha</name>
    <name type="common">Zebra mussel</name>
    <name type="synonym">Mytilus polymorpha</name>
    <dbReference type="NCBI Taxonomy" id="45954"/>
    <lineage>
        <taxon>Eukaryota</taxon>
        <taxon>Metazoa</taxon>
        <taxon>Spiralia</taxon>
        <taxon>Lophotrochozoa</taxon>
        <taxon>Mollusca</taxon>
        <taxon>Bivalvia</taxon>
        <taxon>Autobranchia</taxon>
        <taxon>Heteroconchia</taxon>
        <taxon>Euheterodonta</taxon>
        <taxon>Imparidentia</taxon>
        <taxon>Neoheterodontei</taxon>
        <taxon>Myida</taxon>
        <taxon>Dreissenoidea</taxon>
        <taxon>Dreissenidae</taxon>
        <taxon>Dreissena</taxon>
    </lineage>
</organism>
<proteinExistence type="predicted"/>
<comment type="caution">
    <text evidence="2">The sequence shown here is derived from an EMBL/GenBank/DDBJ whole genome shotgun (WGS) entry which is preliminary data.</text>
</comment>
<evidence type="ECO:0000313" key="2">
    <source>
        <dbReference type="EMBL" id="KAH3854819.1"/>
    </source>
</evidence>
<reference evidence="2" key="2">
    <citation type="submission" date="2020-11" db="EMBL/GenBank/DDBJ databases">
        <authorList>
            <person name="McCartney M.A."/>
            <person name="Auch B."/>
            <person name="Kono T."/>
            <person name="Mallez S."/>
            <person name="Becker A."/>
            <person name="Gohl D.M."/>
            <person name="Silverstein K.A.T."/>
            <person name="Koren S."/>
            <person name="Bechman K.B."/>
            <person name="Herman A."/>
            <person name="Abrahante J.E."/>
            <person name="Garbe J."/>
        </authorList>
    </citation>
    <scope>NUCLEOTIDE SEQUENCE</scope>
    <source>
        <strain evidence="2">Duluth1</strain>
        <tissue evidence="2">Whole animal</tissue>
    </source>
</reference>
<gene>
    <name evidence="2" type="ORF">DPMN_097368</name>
</gene>
<sequence length="290" mass="34213">MRVYAVVNASVLRVVNQKCTLCGMRMNASVRRPWSMRVYAVVNGKCTPWSMRRVRRDNEKCTPWSMRMNAVVNESVRRPEKDRQKHDVYTRQTLNNTDTFWCISQQDQLTRQTRFDESANMTTNMTSKQDRHLTRQTRFDLTRQTRFGVSANMTRKQDRHGLVYQPTCPVKKTDTFWCISQHDLLTRQTRFDNKTDTFWCLSQHDQNGKRYEGEQYDDDDVDDYDDDDDKGQSSEEKPRNNLNTSFNVNLFITYGDHVRQFLAKNLSINKDWKHLCKAADEPVLSLGPLL</sequence>
<evidence type="ECO:0000256" key="1">
    <source>
        <dbReference type="SAM" id="MobiDB-lite"/>
    </source>
</evidence>
<dbReference type="Proteomes" id="UP000828390">
    <property type="component" value="Unassembled WGS sequence"/>
</dbReference>
<evidence type="ECO:0000313" key="3">
    <source>
        <dbReference type="Proteomes" id="UP000828390"/>
    </source>
</evidence>
<reference evidence="2" key="1">
    <citation type="journal article" date="2019" name="bioRxiv">
        <title>The Genome of the Zebra Mussel, Dreissena polymorpha: A Resource for Invasive Species Research.</title>
        <authorList>
            <person name="McCartney M.A."/>
            <person name="Auch B."/>
            <person name="Kono T."/>
            <person name="Mallez S."/>
            <person name="Zhang Y."/>
            <person name="Obille A."/>
            <person name="Becker A."/>
            <person name="Abrahante J.E."/>
            <person name="Garbe J."/>
            <person name="Badalamenti J.P."/>
            <person name="Herman A."/>
            <person name="Mangelson H."/>
            <person name="Liachko I."/>
            <person name="Sullivan S."/>
            <person name="Sone E.D."/>
            <person name="Koren S."/>
            <person name="Silverstein K.A.T."/>
            <person name="Beckman K.B."/>
            <person name="Gohl D.M."/>
        </authorList>
    </citation>
    <scope>NUCLEOTIDE SEQUENCE</scope>
    <source>
        <strain evidence="2">Duluth1</strain>
        <tissue evidence="2">Whole animal</tissue>
    </source>
</reference>
<accession>A0A9D4R4P3</accession>
<feature type="compositionally biased region" description="Basic and acidic residues" evidence="1">
    <location>
        <begin position="230"/>
        <end position="239"/>
    </location>
</feature>
<dbReference type="AlphaFoldDB" id="A0A9D4R4P3"/>
<feature type="compositionally biased region" description="Acidic residues" evidence="1">
    <location>
        <begin position="214"/>
        <end position="229"/>
    </location>
</feature>
<protein>
    <submittedName>
        <fullName evidence="2">Uncharacterized protein</fullName>
    </submittedName>
</protein>
<feature type="region of interest" description="Disordered" evidence="1">
    <location>
        <begin position="210"/>
        <end position="241"/>
    </location>
</feature>